<dbReference type="AlphaFoldDB" id="A0A0F7CNS0"/>
<dbReference type="PANTHER" id="PTHR30266:SF2">
    <property type="entry name" value="LARGE-CONDUCTANCE MECHANOSENSITIVE CHANNEL"/>
    <property type="match status" value="1"/>
</dbReference>
<evidence type="ECO:0000256" key="6">
    <source>
        <dbReference type="ARBA" id="ARBA00023065"/>
    </source>
</evidence>
<comment type="similarity">
    <text evidence="9">Belongs to the MscL family.</text>
</comment>
<proteinExistence type="inferred from homology"/>
<dbReference type="GO" id="GO:0008381">
    <property type="term" value="F:mechanosensitive monoatomic ion channel activity"/>
    <property type="evidence" value="ECO:0007669"/>
    <property type="project" value="UniProtKB-UniRule"/>
</dbReference>
<evidence type="ECO:0000256" key="10">
    <source>
        <dbReference type="SAM" id="MobiDB-lite"/>
    </source>
</evidence>
<feature type="region of interest" description="Disordered" evidence="10">
    <location>
        <begin position="142"/>
        <end position="185"/>
    </location>
</feature>
<protein>
    <recommendedName>
        <fullName evidence="9">Large-conductance mechanosensitive channel</fullName>
    </recommendedName>
</protein>
<keyword evidence="12" id="KW-1185">Reference proteome</keyword>
<dbReference type="Proteomes" id="UP000034034">
    <property type="component" value="Chromosome"/>
</dbReference>
<feature type="transmembrane region" description="Helical" evidence="9">
    <location>
        <begin position="20"/>
        <end position="41"/>
    </location>
</feature>
<dbReference type="InterPro" id="IPR001185">
    <property type="entry name" value="MS_channel"/>
</dbReference>
<evidence type="ECO:0000256" key="2">
    <source>
        <dbReference type="ARBA" id="ARBA00022448"/>
    </source>
</evidence>
<keyword evidence="3 9" id="KW-1003">Cell membrane</keyword>
<evidence type="ECO:0000256" key="9">
    <source>
        <dbReference type="HAMAP-Rule" id="MF_00115"/>
    </source>
</evidence>
<dbReference type="EMBL" id="CP009922">
    <property type="protein sequence ID" value="AKG43396.1"/>
    <property type="molecule type" value="Genomic_DNA"/>
</dbReference>
<dbReference type="PATRIC" id="fig|408015.6.peg.2042"/>
<evidence type="ECO:0000313" key="11">
    <source>
        <dbReference type="EMBL" id="AKG43396.1"/>
    </source>
</evidence>
<dbReference type="FunFam" id="1.10.1200.120:FF:000007">
    <property type="entry name" value="Large-conductance mechanosensitive channel"/>
    <property type="match status" value="1"/>
</dbReference>
<dbReference type="Pfam" id="PF01741">
    <property type="entry name" value="MscL"/>
    <property type="match status" value="1"/>
</dbReference>
<dbReference type="NCBIfam" id="TIGR00220">
    <property type="entry name" value="mscL"/>
    <property type="match status" value="1"/>
</dbReference>
<evidence type="ECO:0000256" key="3">
    <source>
        <dbReference type="ARBA" id="ARBA00022475"/>
    </source>
</evidence>
<accession>A0A0F7CNS0</accession>
<evidence type="ECO:0000256" key="1">
    <source>
        <dbReference type="ARBA" id="ARBA00004141"/>
    </source>
</evidence>
<comment type="subcellular location">
    <subcellularLocation>
        <location evidence="9">Cell membrane</location>
        <topology evidence="9">Multi-pass membrane protein</topology>
    </subcellularLocation>
    <subcellularLocation>
        <location evidence="1">Membrane</location>
        <topology evidence="1">Multi-pass membrane protein</topology>
    </subcellularLocation>
</comment>
<dbReference type="RefSeq" id="WP_046723686.1">
    <property type="nucleotide sequence ID" value="NZ_CP009922.3"/>
</dbReference>
<dbReference type="STRING" id="408015.SXIM_20120"/>
<evidence type="ECO:0000256" key="5">
    <source>
        <dbReference type="ARBA" id="ARBA00022989"/>
    </source>
</evidence>
<dbReference type="GO" id="GO:0005886">
    <property type="term" value="C:plasma membrane"/>
    <property type="evidence" value="ECO:0007669"/>
    <property type="project" value="UniProtKB-SubCell"/>
</dbReference>
<dbReference type="SUPFAM" id="SSF81330">
    <property type="entry name" value="Gated mechanosensitive channel"/>
    <property type="match status" value="1"/>
</dbReference>
<keyword evidence="5 9" id="KW-1133">Transmembrane helix</keyword>
<dbReference type="KEGG" id="sxi:SXIM_20120"/>
<dbReference type="InterPro" id="IPR037673">
    <property type="entry name" value="MSC/AndL"/>
</dbReference>
<sequence length="185" mass="18976">MSETKGILSGFKEFLMRGNVIELAVAVVVGAAFTGIVTSVVEGVINPLIGAFGTQDLDKYELCLTGDCDAAGGAAIRWGSVLTASLTFLMTAAVVYFLMIMPMNRFNARRAAKAGPHEEPVAKTELEILIEIRDELIAQRAAAGTEAGTEGAPALVGQRGAPNGASGEDTGADTDPASGSGSGSR</sequence>
<name>A0A0F7CNS0_9ACTN</name>
<gene>
    <name evidence="9" type="primary">mscL</name>
    <name evidence="11" type="ORF">SXIM_20120</name>
</gene>
<feature type="transmembrane region" description="Helical" evidence="9">
    <location>
        <begin position="81"/>
        <end position="100"/>
    </location>
</feature>
<keyword evidence="2 9" id="KW-0813">Transport</keyword>
<comment type="function">
    <text evidence="9">Channel that opens in response to stretch forces in the membrane lipid bilayer. May participate in the regulation of osmotic pressure changes within the cell.</text>
</comment>
<keyword evidence="4 9" id="KW-0812">Transmembrane</keyword>
<evidence type="ECO:0000313" key="12">
    <source>
        <dbReference type="Proteomes" id="UP000034034"/>
    </source>
</evidence>
<evidence type="ECO:0000256" key="4">
    <source>
        <dbReference type="ARBA" id="ARBA00022692"/>
    </source>
</evidence>
<dbReference type="PANTHER" id="PTHR30266">
    <property type="entry name" value="MECHANOSENSITIVE CHANNEL MSCL"/>
    <property type="match status" value="1"/>
</dbReference>
<evidence type="ECO:0000256" key="8">
    <source>
        <dbReference type="ARBA" id="ARBA00023303"/>
    </source>
</evidence>
<evidence type="ECO:0000256" key="7">
    <source>
        <dbReference type="ARBA" id="ARBA00023136"/>
    </source>
</evidence>
<dbReference type="HAMAP" id="MF_00115">
    <property type="entry name" value="MscL"/>
    <property type="match status" value="1"/>
</dbReference>
<keyword evidence="8 9" id="KW-0407">Ion channel</keyword>
<feature type="compositionally biased region" description="Low complexity" evidence="10">
    <location>
        <begin position="142"/>
        <end position="152"/>
    </location>
</feature>
<reference evidence="11" key="1">
    <citation type="submission" date="2019-08" db="EMBL/GenBank/DDBJ databases">
        <title>Complete genome sequence of a mangrove-derived Streptomyces xiamenensis.</title>
        <authorList>
            <person name="Xu J."/>
        </authorList>
    </citation>
    <scope>NUCLEOTIDE SEQUENCE</scope>
    <source>
        <strain evidence="11">318</strain>
    </source>
</reference>
<keyword evidence="7 9" id="KW-0472">Membrane</keyword>
<dbReference type="InterPro" id="IPR036019">
    <property type="entry name" value="MscL_channel"/>
</dbReference>
<dbReference type="HOGENOM" id="CLU_095787_1_1_11"/>
<keyword evidence="6 9" id="KW-0406">Ion transport</keyword>
<organism evidence="11 12">
    <name type="scientific">Streptomyces xiamenensis</name>
    <dbReference type="NCBI Taxonomy" id="408015"/>
    <lineage>
        <taxon>Bacteria</taxon>
        <taxon>Bacillati</taxon>
        <taxon>Actinomycetota</taxon>
        <taxon>Actinomycetes</taxon>
        <taxon>Kitasatosporales</taxon>
        <taxon>Streptomycetaceae</taxon>
        <taxon>Streptomyces</taxon>
    </lineage>
</organism>
<comment type="subunit">
    <text evidence="9">Homopentamer.</text>
</comment>
<dbReference type="Gene3D" id="1.10.1200.120">
    <property type="entry name" value="Large-conductance mechanosensitive channel, MscL, domain 1"/>
    <property type="match status" value="1"/>
</dbReference>